<dbReference type="PIRSF" id="PIRSF034888">
    <property type="entry name" value="P-loop_UCP034888"/>
    <property type="match status" value="1"/>
</dbReference>
<dbReference type="Gene3D" id="3.40.50.300">
    <property type="entry name" value="P-loop containing nucleotide triphosphate hydrolases"/>
    <property type="match status" value="1"/>
</dbReference>
<evidence type="ECO:0000259" key="1">
    <source>
        <dbReference type="Pfam" id="PF12476"/>
    </source>
</evidence>
<dbReference type="InterPro" id="IPR014592">
    <property type="entry name" value="P-loop_UCP034888"/>
</dbReference>
<dbReference type="PANTHER" id="PTHR43581:SF2">
    <property type="entry name" value="EXCINUCLEASE ATPASE SUBUNIT"/>
    <property type="match status" value="1"/>
</dbReference>
<dbReference type="GO" id="GO:0005524">
    <property type="term" value="F:ATP binding"/>
    <property type="evidence" value="ECO:0007669"/>
    <property type="project" value="InterPro"/>
</dbReference>
<dbReference type="SUPFAM" id="SSF52540">
    <property type="entry name" value="P-loop containing nucleoside triphosphate hydrolases"/>
    <property type="match status" value="1"/>
</dbReference>
<keyword evidence="4" id="KW-0255">Endonuclease</keyword>
<proteinExistence type="predicted"/>
<reference evidence="4 5" key="1">
    <citation type="submission" date="2018-06" db="EMBL/GenBank/DDBJ databases">
        <authorList>
            <consortium name="Pathogen Informatics"/>
            <person name="Doyle S."/>
        </authorList>
    </citation>
    <scope>NUCLEOTIDE SEQUENCE [LARGE SCALE GENOMIC DNA]</scope>
    <source>
        <strain evidence="4 5">NCTC7927</strain>
    </source>
</reference>
<feature type="domain" description="ATPase AAA-type core" evidence="3">
    <location>
        <begin position="226"/>
        <end position="320"/>
    </location>
</feature>
<dbReference type="InterPro" id="IPR027417">
    <property type="entry name" value="P-loop_NTPase"/>
</dbReference>
<dbReference type="RefSeq" id="WP_001403330.1">
    <property type="nucleotide sequence ID" value="NZ_CP173479.1"/>
</dbReference>
<dbReference type="Pfam" id="PF13175">
    <property type="entry name" value="AAA_15"/>
    <property type="match status" value="1"/>
</dbReference>
<protein>
    <submittedName>
        <fullName evidence="4">Putative ATP-dependent endonuclease (OLD family protein)</fullName>
    </submittedName>
</protein>
<dbReference type="PANTHER" id="PTHR43581">
    <property type="entry name" value="ATP/GTP PHOSPHATASE"/>
    <property type="match status" value="1"/>
</dbReference>
<dbReference type="GO" id="GO:0004519">
    <property type="term" value="F:endonuclease activity"/>
    <property type="evidence" value="ECO:0007669"/>
    <property type="project" value="UniProtKB-KW"/>
</dbReference>
<feature type="domain" description="Endonuclease GajA/Old nuclease/RecF-like AAA" evidence="2">
    <location>
        <begin position="2"/>
        <end position="132"/>
    </location>
</feature>
<dbReference type="Proteomes" id="UP000254043">
    <property type="component" value="Unassembled WGS sequence"/>
</dbReference>
<dbReference type="InterPro" id="IPR022532">
    <property type="entry name" value="DUF3696"/>
</dbReference>
<evidence type="ECO:0000313" key="5">
    <source>
        <dbReference type="Proteomes" id="UP000254043"/>
    </source>
</evidence>
<dbReference type="AlphaFoldDB" id="A0A209N5M9"/>
<name>A0A209N5M9_ECOLX</name>
<dbReference type="EMBL" id="UGAK01000003">
    <property type="protein sequence ID" value="STF92332.1"/>
    <property type="molecule type" value="Genomic_DNA"/>
</dbReference>
<sequence length="384" mass="43240">MNYIKINGFKCFDEVFLSLSNLTLLTGFNAAGKSSLIQSILLMAQAIKYGNNAPEILLNGPLVNLGLPSDVFHQSKNDKEEDAKISFSFEFDDFKVAWDFKYPKKKNYPVLVLSEISYNDIENKIINISDAKKLLPEEIKEKVKEFDSLVYISACRLGAVEIYPIPSDFKYSDTNVGVQGEYAAWLMEQNKDEDILVSRCHDSDSALTLRRQVNAWLKYILPNAEADTRNIDKASLVQLFFRNDGISEWRRPANIGYGLTYVFPIIIAGLLAKEGQILVIDSPEAHLHPLGQSRIGEFLSKMANSGVKVIIETHSDHILNGVRLSVNNRVISSDKVGIHFFEKNNSDNKTRIVSPQIDSHGNLSEWPDGFFDQSDKDLGKLIGW</sequence>
<dbReference type="InterPro" id="IPR041685">
    <property type="entry name" value="AAA_GajA/Old/RecF-like"/>
</dbReference>
<evidence type="ECO:0000313" key="4">
    <source>
        <dbReference type="EMBL" id="STF92332.1"/>
    </source>
</evidence>
<dbReference type="GO" id="GO:0016887">
    <property type="term" value="F:ATP hydrolysis activity"/>
    <property type="evidence" value="ECO:0007669"/>
    <property type="project" value="InterPro"/>
</dbReference>
<organism evidence="4 5">
    <name type="scientific">Escherichia coli</name>
    <dbReference type="NCBI Taxonomy" id="562"/>
    <lineage>
        <taxon>Bacteria</taxon>
        <taxon>Pseudomonadati</taxon>
        <taxon>Pseudomonadota</taxon>
        <taxon>Gammaproteobacteria</taxon>
        <taxon>Enterobacterales</taxon>
        <taxon>Enterobacteriaceae</taxon>
        <taxon>Escherichia</taxon>
    </lineage>
</organism>
<accession>A0A209N5M9</accession>
<dbReference type="InterPro" id="IPR003959">
    <property type="entry name" value="ATPase_AAA_core"/>
</dbReference>
<evidence type="ECO:0000259" key="2">
    <source>
        <dbReference type="Pfam" id="PF13175"/>
    </source>
</evidence>
<evidence type="ECO:0000259" key="3">
    <source>
        <dbReference type="Pfam" id="PF13304"/>
    </source>
</evidence>
<keyword evidence="4" id="KW-0378">Hydrolase</keyword>
<dbReference type="Pfam" id="PF12476">
    <property type="entry name" value="DUF3696"/>
    <property type="match status" value="1"/>
</dbReference>
<dbReference type="InterPro" id="IPR051396">
    <property type="entry name" value="Bact_Antivir_Def_Nuclease"/>
</dbReference>
<dbReference type="Pfam" id="PF13304">
    <property type="entry name" value="AAA_21"/>
    <property type="match status" value="1"/>
</dbReference>
<keyword evidence="4" id="KW-0540">Nuclease</keyword>
<feature type="domain" description="DUF3696" evidence="1">
    <location>
        <begin position="331"/>
        <end position="381"/>
    </location>
</feature>
<gene>
    <name evidence="4" type="ORF">NCTC7927_01015</name>
</gene>
<dbReference type="CDD" id="cd00267">
    <property type="entry name" value="ABC_ATPase"/>
    <property type="match status" value="1"/>
</dbReference>